<reference evidence="2" key="2">
    <citation type="submission" date="2023-05" db="EMBL/GenBank/DDBJ databases">
        <authorList>
            <consortium name="Lawrence Berkeley National Laboratory"/>
            <person name="Steindorff A."/>
            <person name="Hensen N."/>
            <person name="Bonometti L."/>
            <person name="Westerberg I."/>
            <person name="Brannstrom I.O."/>
            <person name="Guillou S."/>
            <person name="Cros-Aarteil S."/>
            <person name="Calhoun S."/>
            <person name="Haridas S."/>
            <person name="Kuo A."/>
            <person name="Mondo S."/>
            <person name="Pangilinan J."/>
            <person name="Riley R."/>
            <person name="Labutti K."/>
            <person name="Andreopoulos B."/>
            <person name="Lipzen A."/>
            <person name="Chen C."/>
            <person name="Yanf M."/>
            <person name="Daum C."/>
            <person name="Ng V."/>
            <person name="Clum A."/>
            <person name="Ohm R."/>
            <person name="Martin F."/>
            <person name="Silar P."/>
            <person name="Natvig D."/>
            <person name="Lalanne C."/>
            <person name="Gautier V."/>
            <person name="Ament-Velasquez S.L."/>
            <person name="Kruys A."/>
            <person name="Hutchinson M.I."/>
            <person name="Powell A.J."/>
            <person name="Barry K."/>
            <person name="Miller A.N."/>
            <person name="Grigoriev I.V."/>
            <person name="Debuchy R."/>
            <person name="Gladieux P."/>
            <person name="Thoren M.H."/>
            <person name="Johannesson H."/>
        </authorList>
    </citation>
    <scope>NUCLEOTIDE SEQUENCE</scope>
    <source>
        <strain evidence="2">CBS 731.68</strain>
    </source>
</reference>
<gene>
    <name evidence="2" type="ORF">N657DRAFT_454914</name>
</gene>
<feature type="compositionally biased region" description="Pro residues" evidence="1">
    <location>
        <begin position="61"/>
        <end position="75"/>
    </location>
</feature>
<evidence type="ECO:0000256" key="1">
    <source>
        <dbReference type="SAM" id="MobiDB-lite"/>
    </source>
</evidence>
<sequence length="161" mass="17579">MSRVLTFQLSSVIGRLTTGTSPQPTQHPMGVSSFGDLHIRRHATGRPSAAGSPFSSCCYPPRPLHIPGRPGPKCPTGPLHQRGASPRKMEPESGSYARQFLKRAKYAASVQGDRGYLGQHFAAPNLEFCRDRDADWVTGTVWWPSSSDSPESPPCHTTRHS</sequence>
<name>A0AAN6Z409_9PEZI</name>
<evidence type="ECO:0000313" key="3">
    <source>
        <dbReference type="Proteomes" id="UP001302602"/>
    </source>
</evidence>
<dbReference type="GeneID" id="87824234"/>
<proteinExistence type="predicted"/>
<keyword evidence="3" id="KW-1185">Reference proteome</keyword>
<organism evidence="2 3">
    <name type="scientific">Parathielavia appendiculata</name>
    <dbReference type="NCBI Taxonomy" id="2587402"/>
    <lineage>
        <taxon>Eukaryota</taxon>
        <taxon>Fungi</taxon>
        <taxon>Dikarya</taxon>
        <taxon>Ascomycota</taxon>
        <taxon>Pezizomycotina</taxon>
        <taxon>Sordariomycetes</taxon>
        <taxon>Sordariomycetidae</taxon>
        <taxon>Sordariales</taxon>
        <taxon>Chaetomiaceae</taxon>
        <taxon>Parathielavia</taxon>
    </lineage>
</organism>
<reference evidence="2" key="1">
    <citation type="journal article" date="2023" name="Mol. Phylogenet. Evol.">
        <title>Genome-scale phylogeny and comparative genomics of the fungal order Sordariales.</title>
        <authorList>
            <person name="Hensen N."/>
            <person name="Bonometti L."/>
            <person name="Westerberg I."/>
            <person name="Brannstrom I.O."/>
            <person name="Guillou S."/>
            <person name="Cros-Aarteil S."/>
            <person name="Calhoun S."/>
            <person name="Haridas S."/>
            <person name="Kuo A."/>
            <person name="Mondo S."/>
            <person name="Pangilinan J."/>
            <person name="Riley R."/>
            <person name="LaButti K."/>
            <person name="Andreopoulos B."/>
            <person name="Lipzen A."/>
            <person name="Chen C."/>
            <person name="Yan M."/>
            <person name="Daum C."/>
            <person name="Ng V."/>
            <person name="Clum A."/>
            <person name="Steindorff A."/>
            <person name="Ohm R.A."/>
            <person name="Martin F."/>
            <person name="Silar P."/>
            <person name="Natvig D.O."/>
            <person name="Lalanne C."/>
            <person name="Gautier V."/>
            <person name="Ament-Velasquez S.L."/>
            <person name="Kruys A."/>
            <person name="Hutchinson M.I."/>
            <person name="Powell A.J."/>
            <person name="Barry K."/>
            <person name="Miller A.N."/>
            <person name="Grigoriev I.V."/>
            <person name="Debuchy R."/>
            <person name="Gladieux P."/>
            <person name="Hiltunen Thoren M."/>
            <person name="Johannesson H."/>
        </authorList>
    </citation>
    <scope>NUCLEOTIDE SEQUENCE</scope>
    <source>
        <strain evidence="2">CBS 731.68</strain>
    </source>
</reference>
<dbReference type="EMBL" id="MU853229">
    <property type="protein sequence ID" value="KAK4123279.1"/>
    <property type="molecule type" value="Genomic_DNA"/>
</dbReference>
<dbReference type="AlphaFoldDB" id="A0AAN6Z409"/>
<comment type="caution">
    <text evidence="2">The sequence shown here is derived from an EMBL/GenBank/DDBJ whole genome shotgun (WGS) entry which is preliminary data.</text>
</comment>
<accession>A0AAN6Z409</accession>
<dbReference type="RefSeq" id="XP_062647050.1">
    <property type="nucleotide sequence ID" value="XM_062787464.1"/>
</dbReference>
<evidence type="ECO:0000313" key="2">
    <source>
        <dbReference type="EMBL" id="KAK4123279.1"/>
    </source>
</evidence>
<dbReference type="Proteomes" id="UP001302602">
    <property type="component" value="Unassembled WGS sequence"/>
</dbReference>
<feature type="region of interest" description="Disordered" evidence="1">
    <location>
        <begin position="142"/>
        <end position="161"/>
    </location>
</feature>
<feature type="region of interest" description="Disordered" evidence="1">
    <location>
        <begin position="61"/>
        <end position="96"/>
    </location>
</feature>
<protein>
    <submittedName>
        <fullName evidence="2">Uncharacterized protein</fullName>
    </submittedName>
</protein>